<comment type="similarity">
    <text evidence="3">Belongs to the ribonuclease III family.</text>
</comment>
<evidence type="ECO:0000313" key="18">
    <source>
        <dbReference type="EMBL" id="OXE51303.1"/>
    </source>
</evidence>
<reference evidence="19" key="1">
    <citation type="submission" date="2017-05" db="EMBL/GenBank/DDBJ databases">
        <title>Improved OligoMM genomes.</title>
        <authorList>
            <person name="Garzetti D."/>
        </authorList>
    </citation>
    <scope>NUCLEOTIDE SEQUENCE [LARGE SCALE GENOMIC DNA]</scope>
    <source>
        <strain evidence="19">YL45</strain>
    </source>
</reference>
<gene>
    <name evidence="15" type="primary">rnc</name>
    <name evidence="18" type="ORF">ADH67_03140</name>
</gene>
<dbReference type="GeneID" id="78363508"/>
<dbReference type="Pfam" id="PF00035">
    <property type="entry name" value="dsrm"/>
    <property type="match status" value="1"/>
</dbReference>
<dbReference type="InterPro" id="IPR011907">
    <property type="entry name" value="RNase_III"/>
</dbReference>
<dbReference type="SUPFAM" id="SSF54768">
    <property type="entry name" value="dsRNA-binding domain-like"/>
    <property type="match status" value="1"/>
</dbReference>
<dbReference type="GO" id="GO:0019843">
    <property type="term" value="F:rRNA binding"/>
    <property type="evidence" value="ECO:0007669"/>
    <property type="project" value="UniProtKB-KW"/>
</dbReference>
<keyword evidence="8 15" id="KW-0819">tRNA processing</keyword>
<evidence type="ECO:0000256" key="6">
    <source>
        <dbReference type="ARBA" id="ARBA00022552"/>
    </source>
</evidence>
<keyword evidence="9 15" id="KW-0540">Nuclease</keyword>
<dbReference type="Gene3D" id="1.10.1520.10">
    <property type="entry name" value="Ribonuclease III domain"/>
    <property type="match status" value="1"/>
</dbReference>
<comment type="subcellular location">
    <subcellularLocation>
        <location evidence="2 15">Cytoplasm</location>
    </subcellularLocation>
</comment>
<keyword evidence="14 15" id="KW-0694">RNA-binding</keyword>
<evidence type="ECO:0000256" key="12">
    <source>
        <dbReference type="ARBA" id="ARBA00022801"/>
    </source>
</evidence>
<proteinExistence type="inferred from homology"/>
<evidence type="ECO:0000256" key="10">
    <source>
        <dbReference type="ARBA" id="ARBA00022723"/>
    </source>
</evidence>
<dbReference type="PANTHER" id="PTHR11207:SF0">
    <property type="entry name" value="RIBONUCLEASE 3"/>
    <property type="match status" value="1"/>
</dbReference>
<dbReference type="FunFam" id="3.30.160.20:FF:000003">
    <property type="entry name" value="Ribonuclease 3"/>
    <property type="match status" value="1"/>
</dbReference>
<keyword evidence="19" id="KW-1185">Reference proteome</keyword>
<feature type="domain" description="RNase III" evidence="17">
    <location>
        <begin position="4"/>
        <end position="126"/>
    </location>
</feature>
<accession>A0A227KS50</accession>
<dbReference type="Proteomes" id="UP000214610">
    <property type="component" value="Unassembled WGS sequence"/>
</dbReference>
<evidence type="ECO:0000256" key="13">
    <source>
        <dbReference type="ARBA" id="ARBA00022842"/>
    </source>
</evidence>
<dbReference type="SMART" id="SM00358">
    <property type="entry name" value="DSRM"/>
    <property type="match status" value="1"/>
</dbReference>
<dbReference type="HAMAP" id="MF_00104">
    <property type="entry name" value="RNase_III"/>
    <property type="match status" value="1"/>
</dbReference>
<evidence type="ECO:0000256" key="4">
    <source>
        <dbReference type="ARBA" id="ARBA00011738"/>
    </source>
</evidence>
<keyword evidence="12 15" id="KW-0378">Hydrolase</keyword>
<sequence length="226" mass="25073">MLPLEELEKRIGYTFKNKKYLKRAVTHRSFSSEHNERLEFLGDSVLGCVIGYALFQKEDHFNEGSLSRVRANLVKMQTLAEIGEKIGVWEFLCVGEGEMHQGGNRRPSTMSDAVEAIFGAIFIDGGFEQAQTVIIRLYEPMLSQLTAATLGKDAKTMLQEVLQSKHLGLPSYEVVDVKGAAHEQEFVVEAVISKLGVVTTGVGRSRRQAEQEAAQKALTTEAIKNL</sequence>
<evidence type="ECO:0000256" key="15">
    <source>
        <dbReference type="HAMAP-Rule" id="MF_00104"/>
    </source>
</evidence>
<dbReference type="GO" id="GO:0006397">
    <property type="term" value="P:mRNA processing"/>
    <property type="evidence" value="ECO:0007669"/>
    <property type="project" value="UniProtKB-UniRule"/>
</dbReference>
<feature type="binding site" evidence="15">
    <location>
        <position position="115"/>
    </location>
    <ligand>
        <name>Mg(2+)</name>
        <dbReference type="ChEBI" id="CHEBI:18420"/>
    </ligand>
</feature>
<evidence type="ECO:0000256" key="9">
    <source>
        <dbReference type="ARBA" id="ARBA00022722"/>
    </source>
</evidence>
<evidence type="ECO:0000256" key="8">
    <source>
        <dbReference type="ARBA" id="ARBA00022694"/>
    </source>
</evidence>
<feature type="active site" evidence="15">
    <location>
        <position position="115"/>
    </location>
</feature>
<evidence type="ECO:0000256" key="14">
    <source>
        <dbReference type="ARBA" id="ARBA00022884"/>
    </source>
</evidence>
<keyword evidence="13 15" id="KW-0460">Magnesium</keyword>
<comment type="caution">
    <text evidence="18">The sequence shown here is derived from an EMBL/GenBank/DDBJ whole genome shotgun (WGS) entry which is preliminary data.</text>
</comment>
<feature type="binding site" evidence="15">
    <location>
        <position position="112"/>
    </location>
    <ligand>
        <name>Mg(2+)</name>
        <dbReference type="ChEBI" id="CHEBI:18420"/>
    </ligand>
</feature>
<dbReference type="GO" id="GO:0010468">
    <property type="term" value="P:regulation of gene expression"/>
    <property type="evidence" value="ECO:0007669"/>
    <property type="project" value="TreeGrafter"/>
</dbReference>
<name>A0A227KS50_9BURK</name>
<evidence type="ECO:0000256" key="5">
    <source>
        <dbReference type="ARBA" id="ARBA00022490"/>
    </source>
</evidence>
<feature type="active site" evidence="15">
    <location>
        <position position="43"/>
    </location>
</feature>
<dbReference type="InterPro" id="IPR014720">
    <property type="entry name" value="dsRBD_dom"/>
</dbReference>
<evidence type="ECO:0000256" key="7">
    <source>
        <dbReference type="ARBA" id="ARBA00022664"/>
    </source>
</evidence>
<dbReference type="RefSeq" id="WP_066591558.1">
    <property type="nucleotide sequence ID" value="NZ_CAJTBZ010000022.1"/>
</dbReference>
<organism evidence="18 19">
    <name type="scientific">Turicimonas muris</name>
    <dbReference type="NCBI Taxonomy" id="1796652"/>
    <lineage>
        <taxon>Bacteria</taxon>
        <taxon>Pseudomonadati</taxon>
        <taxon>Pseudomonadota</taxon>
        <taxon>Betaproteobacteria</taxon>
        <taxon>Burkholderiales</taxon>
        <taxon>Sutterellaceae</taxon>
        <taxon>Turicimonas</taxon>
    </lineage>
</organism>
<evidence type="ECO:0000256" key="11">
    <source>
        <dbReference type="ARBA" id="ARBA00022759"/>
    </source>
</evidence>
<dbReference type="EC" id="3.1.26.3" evidence="15"/>
<dbReference type="GO" id="GO:0004525">
    <property type="term" value="F:ribonuclease III activity"/>
    <property type="evidence" value="ECO:0007669"/>
    <property type="project" value="UniProtKB-UniRule"/>
</dbReference>
<dbReference type="GO" id="GO:0042802">
    <property type="term" value="F:identical protein binding"/>
    <property type="evidence" value="ECO:0007669"/>
    <property type="project" value="UniProtKB-ARBA"/>
</dbReference>
<dbReference type="InterPro" id="IPR036389">
    <property type="entry name" value="RNase_III_sf"/>
</dbReference>
<dbReference type="GO" id="GO:0005737">
    <property type="term" value="C:cytoplasm"/>
    <property type="evidence" value="ECO:0007669"/>
    <property type="project" value="UniProtKB-SubCell"/>
</dbReference>
<keyword evidence="5 15" id="KW-0963">Cytoplasm</keyword>
<dbReference type="AlphaFoldDB" id="A0A227KS50"/>
<dbReference type="PROSITE" id="PS00517">
    <property type="entry name" value="RNASE_3_1"/>
    <property type="match status" value="1"/>
</dbReference>
<comment type="function">
    <text evidence="15">Digests double-stranded RNA. Involved in the processing of primary rRNA transcript to yield the immediate precursors to the large and small rRNAs (23S and 16S). Processes some mRNAs, and tRNAs when they are encoded in the rRNA operon. Processes pre-crRNA and tracrRNA of type II CRISPR loci if present in the organism.</text>
</comment>
<dbReference type="CDD" id="cd00593">
    <property type="entry name" value="RIBOc"/>
    <property type="match status" value="1"/>
</dbReference>
<evidence type="ECO:0000259" key="17">
    <source>
        <dbReference type="PROSITE" id="PS50142"/>
    </source>
</evidence>
<dbReference type="NCBIfam" id="TIGR02191">
    <property type="entry name" value="RNaseIII"/>
    <property type="match status" value="1"/>
</dbReference>
<evidence type="ECO:0000256" key="3">
    <source>
        <dbReference type="ARBA" id="ARBA00010183"/>
    </source>
</evidence>
<feature type="domain" description="DRBM" evidence="16">
    <location>
        <begin position="153"/>
        <end position="223"/>
    </location>
</feature>
<keyword evidence="15" id="KW-0699">rRNA-binding</keyword>
<dbReference type="GO" id="GO:0046872">
    <property type="term" value="F:metal ion binding"/>
    <property type="evidence" value="ECO:0007669"/>
    <property type="project" value="UniProtKB-KW"/>
</dbReference>
<evidence type="ECO:0000313" key="19">
    <source>
        <dbReference type="Proteomes" id="UP000214610"/>
    </source>
</evidence>
<keyword evidence="7 15" id="KW-0507">mRNA processing</keyword>
<keyword evidence="6 15" id="KW-0698">rRNA processing</keyword>
<dbReference type="PROSITE" id="PS50142">
    <property type="entry name" value="RNASE_3_2"/>
    <property type="match status" value="1"/>
</dbReference>
<dbReference type="GO" id="GO:0006364">
    <property type="term" value="P:rRNA processing"/>
    <property type="evidence" value="ECO:0007669"/>
    <property type="project" value="UniProtKB-UniRule"/>
</dbReference>
<evidence type="ECO:0000256" key="1">
    <source>
        <dbReference type="ARBA" id="ARBA00000109"/>
    </source>
</evidence>
<dbReference type="SMART" id="SM00535">
    <property type="entry name" value="RIBOc"/>
    <property type="match status" value="1"/>
</dbReference>
<comment type="subunit">
    <text evidence="4 15">Homodimer.</text>
</comment>
<comment type="cofactor">
    <cofactor evidence="15">
        <name>Mg(2+)</name>
        <dbReference type="ChEBI" id="CHEBI:18420"/>
    </cofactor>
</comment>
<dbReference type="CDD" id="cd10845">
    <property type="entry name" value="DSRM_RNAse_III_family"/>
    <property type="match status" value="1"/>
</dbReference>
<dbReference type="SUPFAM" id="SSF69065">
    <property type="entry name" value="RNase III domain-like"/>
    <property type="match status" value="1"/>
</dbReference>
<dbReference type="EMBL" id="NHMP01000001">
    <property type="protein sequence ID" value="OXE51303.1"/>
    <property type="molecule type" value="Genomic_DNA"/>
</dbReference>
<dbReference type="Pfam" id="PF14622">
    <property type="entry name" value="Ribonucleas_3_3"/>
    <property type="match status" value="1"/>
</dbReference>
<comment type="catalytic activity">
    <reaction evidence="1 15">
        <text>Endonucleolytic cleavage to 5'-phosphomonoester.</text>
        <dbReference type="EC" id="3.1.26.3"/>
    </reaction>
</comment>
<dbReference type="PROSITE" id="PS50137">
    <property type="entry name" value="DS_RBD"/>
    <property type="match status" value="1"/>
</dbReference>
<dbReference type="GO" id="GO:0003725">
    <property type="term" value="F:double-stranded RNA binding"/>
    <property type="evidence" value="ECO:0007669"/>
    <property type="project" value="TreeGrafter"/>
</dbReference>
<keyword evidence="11 15" id="KW-0255">Endonuclease</keyword>
<dbReference type="FunFam" id="1.10.1520.10:FF:000001">
    <property type="entry name" value="Ribonuclease 3"/>
    <property type="match status" value="1"/>
</dbReference>
<keyword evidence="10 15" id="KW-0479">Metal-binding</keyword>
<protein>
    <recommendedName>
        <fullName evidence="15">Ribonuclease 3</fullName>
        <ecNumber evidence="15">3.1.26.3</ecNumber>
    </recommendedName>
    <alternativeName>
        <fullName evidence="15">Ribonuclease III</fullName>
        <shortName evidence="15">RNase III</shortName>
    </alternativeName>
</protein>
<dbReference type="Gene3D" id="3.30.160.20">
    <property type="match status" value="1"/>
</dbReference>
<evidence type="ECO:0000256" key="2">
    <source>
        <dbReference type="ARBA" id="ARBA00004496"/>
    </source>
</evidence>
<feature type="binding site" evidence="15">
    <location>
        <position position="39"/>
    </location>
    <ligand>
        <name>Mg(2+)</name>
        <dbReference type="ChEBI" id="CHEBI:18420"/>
    </ligand>
</feature>
<dbReference type="GO" id="GO:0008033">
    <property type="term" value="P:tRNA processing"/>
    <property type="evidence" value="ECO:0007669"/>
    <property type="project" value="UniProtKB-KW"/>
</dbReference>
<dbReference type="PANTHER" id="PTHR11207">
    <property type="entry name" value="RIBONUCLEASE III"/>
    <property type="match status" value="1"/>
</dbReference>
<evidence type="ECO:0000259" key="16">
    <source>
        <dbReference type="PROSITE" id="PS50137"/>
    </source>
</evidence>
<dbReference type="InterPro" id="IPR000999">
    <property type="entry name" value="RNase_III_dom"/>
</dbReference>